<dbReference type="Proteomes" id="UP000285882">
    <property type="component" value="Chromosome"/>
</dbReference>
<dbReference type="SUPFAM" id="SSF100950">
    <property type="entry name" value="NagB/RpiA/CoA transferase-like"/>
    <property type="match status" value="1"/>
</dbReference>
<reference evidence="3 4" key="1">
    <citation type="submission" date="2018-01" db="EMBL/GenBank/DDBJ databases">
        <title>Complete genome sequencing of Sporolactobacillus terrae DLG3.</title>
        <authorList>
            <person name="Nam Y.-D."/>
            <person name="Kang J."/>
            <person name="Chung W.-H."/>
        </authorList>
    </citation>
    <scope>NUCLEOTIDE SEQUENCE [LARGE SCALE GENOMIC DNA]</scope>
    <source>
        <strain evidence="3 4">DLG3</strain>
    </source>
</reference>
<accession>A0A410D9D6</accession>
<name>A0A410D9D6_9BACL</name>
<evidence type="ECO:0000313" key="3">
    <source>
        <dbReference type="EMBL" id="QAA22707.1"/>
    </source>
</evidence>
<protein>
    <submittedName>
        <fullName evidence="2">Lactate utilization protein C</fullName>
    </submittedName>
</protein>
<evidence type="ECO:0000313" key="4">
    <source>
        <dbReference type="Proteomes" id="UP000285882"/>
    </source>
</evidence>
<dbReference type="EMBL" id="CP025688">
    <property type="protein sequence ID" value="QAA22707.1"/>
    <property type="molecule type" value="Genomic_DNA"/>
</dbReference>
<dbReference type="Proteomes" id="UP000326951">
    <property type="component" value="Chromosome"/>
</dbReference>
<dbReference type="PANTHER" id="PTHR43682">
    <property type="entry name" value="LACTATE UTILIZATION PROTEIN C"/>
    <property type="match status" value="1"/>
</dbReference>
<evidence type="ECO:0000313" key="2">
    <source>
        <dbReference type="EMBL" id="BBN99038.1"/>
    </source>
</evidence>
<sequence>MKGTIENRDAFLEKIAGKLNRIPGEVPDKPIWKYTPQNKVYQNYSEDQLLAMMKEACAPIHTKLFETNSEQLGVQLDQLIADYGGGSIIATNDLRFHAFGLDEILKKNNVAVWDYKEGHKTIEKAAHANIGLSICDVMLAESATAGLFNDKDKARSVSLLPVTSIVIVPRSSIVPRMTQAMQRVEERVQKGETISSYINFISGPSNSADIEMRLVVGVHGPVKVAYLVVSDR</sequence>
<dbReference type="Gene3D" id="3.40.50.10420">
    <property type="entry name" value="NagB/RpiA/CoA transferase-like"/>
    <property type="match status" value="1"/>
</dbReference>
<keyword evidence="4" id="KW-1185">Reference proteome</keyword>
<dbReference type="STRING" id="1449983.GCA_000647835_03063"/>
<dbReference type="Pfam" id="PF02589">
    <property type="entry name" value="LUD_dom"/>
    <property type="match status" value="1"/>
</dbReference>
<reference evidence="2 5" key="2">
    <citation type="submission" date="2019-09" db="EMBL/GenBank/DDBJ databases">
        <title>Complete genome sequence of Sporolactobacillus terrae 70-3.</title>
        <authorList>
            <person name="Tanaka N."/>
            <person name="Shiwa Y."/>
            <person name="Fujita N."/>
            <person name="Tanasupawat S."/>
        </authorList>
    </citation>
    <scope>NUCLEOTIDE SEQUENCE [LARGE SCALE GENOMIC DNA]</scope>
    <source>
        <strain evidence="2 5">70-3</strain>
    </source>
</reference>
<dbReference type="InterPro" id="IPR003741">
    <property type="entry name" value="LUD_dom"/>
</dbReference>
<gene>
    <name evidence="2" type="primary">lutC</name>
    <name evidence="3" type="ORF">C0674_08740</name>
    <name evidence="2" type="ORF">St703_17430</name>
</gene>
<dbReference type="RefSeq" id="WP_028977095.1">
    <property type="nucleotide sequence ID" value="NZ_AP021853.1"/>
</dbReference>
<evidence type="ECO:0000313" key="5">
    <source>
        <dbReference type="Proteomes" id="UP000326951"/>
    </source>
</evidence>
<dbReference type="PANTHER" id="PTHR43682:SF1">
    <property type="entry name" value="LACTATE UTILIZATION PROTEIN C"/>
    <property type="match status" value="1"/>
</dbReference>
<proteinExistence type="predicted"/>
<dbReference type="EMBL" id="AP021853">
    <property type="protein sequence ID" value="BBN99038.1"/>
    <property type="molecule type" value="Genomic_DNA"/>
</dbReference>
<evidence type="ECO:0000259" key="1">
    <source>
        <dbReference type="Pfam" id="PF02589"/>
    </source>
</evidence>
<organism evidence="2 5">
    <name type="scientific">Sporolactobacillus terrae</name>
    <dbReference type="NCBI Taxonomy" id="269673"/>
    <lineage>
        <taxon>Bacteria</taxon>
        <taxon>Bacillati</taxon>
        <taxon>Bacillota</taxon>
        <taxon>Bacilli</taxon>
        <taxon>Bacillales</taxon>
        <taxon>Sporolactobacillaceae</taxon>
        <taxon>Sporolactobacillus</taxon>
    </lineage>
</organism>
<dbReference type="AlphaFoldDB" id="A0A410D9D6"/>
<feature type="domain" description="LUD" evidence="1">
    <location>
        <begin position="51"/>
        <end position="229"/>
    </location>
</feature>
<dbReference type="InterPro" id="IPR037171">
    <property type="entry name" value="NagB/RpiA_transferase-like"/>
</dbReference>
<dbReference type="InterPro" id="IPR024185">
    <property type="entry name" value="FTHF_cligase-like_sf"/>
</dbReference>